<dbReference type="Pfam" id="PF00002">
    <property type="entry name" value="7tm_2"/>
    <property type="match status" value="1"/>
</dbReference>
<feature type="transmembrane region" description="Helical" evidence="12">
    <location>
        <begin position="1247"/>
        <end position="1268"/>
    </location>
</feature>
<evidence type="ECO:0000313" key="15">
    <source>
        <dbReference type="EMBL" id="KAG7157962.1"/>
    </source>
</evidence>
<dbReference type="PROSITE" id="PS01187">
    <property type="entry name" value="EGF_CA"/>
    <property type="match status" value="1"/>
</dbReference>
<feature type="disulfide bond" evidence="10">
    <location>
        <begin position="375"/>
        <end position="384"/>
    </location>
</feature>
<dbReference type="SUPFAM" id="SSF57196">
    <property type="entry name" value="EGF/Laminin"/>
    <property type="match status" value="1"/>
</dbReference>
<dbReference type="SMART" id="SM00060">
    <property type="entry name" value="FN3"/>
    <property type="match status" value="1"/>
</dbReference>
<feature type="compositionally biased region" description="Basic and acidic residues" evidence="11">
    <location>
        <begin position="781"/>
        <end position="794"/>
    </location>
</feature>
<evidence type="ECO:0000259" key="13">
    <source>
        <dbReference type="PROSITE" id="PS50026"/>
    </source>
</evidence>
<evidence type="ECO:0000256" key="10">
    <source>
        <dbReference type="PROSITE-ProRule" id="PRU00076"/>
    </source>
</evidence>
<comment type="subcellular location">
    <subcellularLocation>
        <location evidence="1">Cell membrane</location>
        <topology evidence="1">Multi-pass membrane protein</topology>
    </subcellularLocation>
</comment>
<dbReference type="InterPro" id="IPR057244">
    <property type="entry name" value="GAIN_B"/>
</dbReference>
<dbReference type="SMART" id="SM00303">
    <property type="entry name" value="GPS"/>
    <property type="match status" value="1"/>
</dbReference>
<dbReference type="InterPro" id="IPR013783">
    <property type="entry name" value="Ig-like_fold"/>
</dbReference>
<dbReference type="InterPro" id="IPR003961">
    <property type="entry name" value="FN3_dom"/>
</dbReference>
<evidence type="ECO:0000256" key="8">
    <source>
        <dbReference type="ARBA" id="ARBA00023157"/>
    </source>
</evidence>
<dbReference type="PROSITE" id="PS01186">
    <property type="entry name" value="EGF_2"/>
    <property type="match status" value="4"/>
</dbReference>
<dbReference type="CDD" id="cd00054">
    <property type="entry name" value="EGF_CA"/>
    <property type="match status" value="4"/>
</dbReference>
<dbReference type="PROSITE" id="PS50221">
    <property type="entry name" value="GAIN_B"/>
    <property type="match status" value="1"/>
</dbReference>
<keyword evidence="2" id="KW-1003">Cell membrane</keyword>
<dbReference type="Pfam" id="PF00008">
    <property type="entry name" value="EGF"/>
    <property type="match status" value="2"/>
</dbReference>
<keyword evidence="5" id="KW-0677">Repeat</keyword>
<evidence type="ECO:0000256" key="12">
    <source>
        <dbReference type="SAM" id="Phobius"/>
    </source>
</evidence>
<dbReference type="Gene3D" id="1.20.1070.10">
    <property type="entry name" value="Rhodopsin 7-helix transmembrane proteins"/>
    <property type="match status" value="1"/>
</dbReference>
<evidence type="ECO:0000256" key="2">
    <source>
        <dbReference type="ARBA" id="ARBA00022475"/>
    </source>
</evidence>
<dbReference type="InterPro" id="IPR013032">
    <property type="entry name" value="EGF-like_CS"/>
</dbReference>
<dbReference type="GO" id="GO:0005509">
    <property type="term" value="F:calcium ion binding"/>
    <property type="evidence" value="ECO:0007669"/>
    <property type="project" value="InterPro"/>
</dbReference>
<dbReference type="PANTHER" id="PTHR47767">
    <property type="entry name" value="ADHESION G PROTEIN-COUPLED RECEPTOR G7"/>
    <property type="match status" value="1"/>
</dbReference>
<keyword evidence="8 10" id="KW-1015">Disulfide bond</keyword>
<evidence type="ECO:0000313" key="16">
    <source>
        <dbReference type="Proteomes" id="UP000747542"/>
    </source>
</evidence>
<feature type="domain" description="GAIN-B" evidence="14">
    <location>
        <begin position="1035"/>
        <end position="1170"/>
    </location>
</feature>
<dbReference type="Proteomes" id="UP000747542">
    <property type="component" value="Unassembled WGS sequence"/>
</dbReference>
<feature type="region of interest" description="Disordered" evidence="11">
    <location>
        <begin position="713"/>
        <end position="794"/>
    </location>
</feature>
<comment type="caution">
    <text evidence="15">The sequence shown here is derived from an EMBL/GenBank/DDBJ whole genome shotgun (WGS) entry which is preliminary data.</text>
</comment>
<dbReference type="SMART" id="SM00181">
    <property type="entry name" value="EGF"/>
    <property type="match status" value="4"/>
</dbReference>
<feature type="region of interest" description="Disordered" evidence="11">
    <location>
        <begin position="487"/>
        <end position="665"/>
    </location>
</feature>
<dbReference type="InterPro" id="IPR001881">
    <property type="entry name" value="EGF-like_Ca-bd_dom"/>
</dbReference>
<feature type="compositionally biased region" description="Low complexity" evidence="11">
    <location>
        <begin position="715"/>
        <end position="736"/>
    </location>
</feature>
<dbReference type="GO" id="GO:0005886">
    <property type="term" value="C:plasma membrane"/>
    <property type="evidence" value="ECO:0007669"/>
    <property type="project" value="UniProtKB-SubCell"/>
</dbReference>
<feature type="transmembrane region" description="Helical" evidence="12">
    <location>
        <begin position="1180"/>
        <end position="1203"/>
    </location>
</feature>
<feature type="compositionally biased region" description="Basic and acidic residues" evidence="11">
    <location>
        <begin position="762"/>
        <end position="774"/>
    </location>
</feature>
<keyword evidence="3 10" id="KW-0245">EGF-like domain</keyword>
<dbReference type="EMBL" id="JAHLQT010035946">
    <property type="protein sequence ID" value="KAG7157962.1"/>
    <property type="molecule type" value="Genomic_DNA"/>
</dbReference>
<keyword evidence="9" id="KW-0325">Glycoprotein</keyword>
<dbReference type="Gene3D" id="2.60.40.10">
    <property type="entry name" value="Immunoglobulins"/>
    <property type="match status" value="1"/>
</dbReference>
<feature type="disulfide bond" evidence="10">
    <location>
        <begin position="249"/>
        <end position="258"/>
    </location>
</feature>
<evidence type="ECO:0000256" key="3">
    <source>
        <dbReference type="ARBA" id="ARBA00022536"/>
    </source>
</evidence>
<dbReference type="CDD" id="cd00063">
    <property type="entry name" value="FN3"/>
    <property type="match status" value="1"/>
</dbReference>
<feature type="compositionally biased region" description="Basic and acidic residues" evidence="11">
    <location>
        <begin position="555"/>
        <end position="567"/>
    </location>
</feature>
<evidence type="ECO:0000256" key="1">
    <source>
        <dbReference type="ARBA" id="ARBA00004651"/>
    </source>
</evidence>
<evidence type="ECO:0000259" key="14">
    <source>
        <dbReference type="PROSITE" id="PS50221"/>
    </source>
</evidence>
<feature type="disulfide bond" evidence="10">
    <location>
        <begin position="226"/>
        <end position="236"/>
    </location>
</feature>
<dbReference type="InterPro" id="IPR053066">
    <property type="entry name" value="ADGR_G7"/>
</dbReference>
<feature type="transmembrane region" description="Helical" evidence="12">
    <location>
        <begin position="1215"/>
        <end position="1235"/>
    </location>
</feature>
<dbReference type="InterPro" id="IPR046338">
    <property type="entry name" value="GAIN_dom_sf"/>
</dbReference>
<feature type="compositionally biased region" description="Basic and acidic residues" evidence="11">
    <location>
        <begin position="502"/>
        <end position="546"/>
    </location>
</feature>
<feature type="disulfide bond" evidence="10">
    <location>
        <begin position="288"/>
        <end position="297"/>
    </location>
</feature>
<dbReference type="InterPro" id="IPR000742">
    <property type="entry name" value="EGF"/>
</dbReference>
<organism evidence="15 16">
    <name type="scientific">Homarus americanus</name>
    <name type="common">American lobster</name>
    <dbReference type="NCBI Taxonomy" id="6706"/>
    <lineage>
        <taxon>Eukaryota</taxon>
        <taxon>Metazoa</taxon>
        <taxon>Ecdysozoa</taxon>
        <taxon>Arthropoda</taxon>
        <taxon>Crustacea</taxon>
        <taxon>Multicrustacea</taxon>
        <taxon>Malacostraca</taxon>
        <taxon>Eumalacostraca</taxon>
        <taxon>Eucarida</taxon>
        <taxon>Decapoda</taxon>
        <taxon>Pleocyemata</taxon>
        <taxon>Astacidea</taxon>
        <taxon>Nephropoidea</taxon>
        <taxon>Nephropidae</taxon>
        <taxon>Homarus</taxon>
    </lineage>
</organism>
<dbReference type="PROSITE" id="PS00010">
    <property type="entry name" value="ASX_HYDROXYL"/>
    <property type="match status" value="2"/>
</dbReference>
<evidence type="ECO:0000256" key="7">
    <source>
        <dbReference type="ARBA" id="ARBA00023136"/>
    </source>
</evidence>
<proteinExistence type="predicted"/>
<dbReference type="Pfam" id="PF12661">
    <property type="entry name" value="hEGF"/>
    <property type="match status" value="1"/>
</dbReference>
<evidence type="ECO:0000256" key="6">
    <source>
        <dbReference type="ARBA" id="ARBA00022989"/>
    </source>
</evidence>
<comment type="caution">
    <text evidence="10">Lacks conserved residue(s) required for the propagation of feature annotation.</text>
</comment>
<dbReference type="Gene3D" id="2.60.220.50">
    <property type="match status" value="1"/>
</dbReference>
<feature type="domain" description="EGF-like" evidence="13">
    <location>
        <begin position="222"/>
        <end position="259"/>
    </location>
</feature>
<feature type="compositionally biased region" description="Basic and acidic residues" evidence="11">
    <location>
        <begin position="743"/>
        <end position="754"/>
    </location>
</feature>
<dbReference type="FunFam" id="2.10.25.10:FF:000520">
    <property type="entry name" value="Predicted protein"/>
    <property type="match status" value="1"/>
</dbReference>
<dbReference type="SUPFAM" id="SSF57184">
    <property type="entry name" value="Growth factor receptor domain"/>
    <property type="match status" value="1"/>
</dbReference>
<name>A0A8J5JGW1_HOMAM</name>
<reference evidence="15" key="1">
    <citation type="journal article" date="2021" name="Sci. Adv.">
        <title>The American lobster genome reveals insights on longevity, neural, and immune adaptations.</title>
        <authorList>
            <person name="Polinski J.M."/>
            <person name="Zimin A.V."/>
            <person name="Clark K.F."/>
            <person name="Kohn A.B."/>
            <person name="Sadowski N."/>
            <person name="Timp W."/>
            <person name="Ptitsyn A."/>
            <person name="Khanna P."/>
            <person name="Romanova D.Y."/>
            <person name="Williams P."/>
            <person name="Greenwood S.J."/>
            <person name="Moroz L.L."/>
            <person name="Walt D.R."/>
            <person name="Bodnar A.G."/>
        </authorList>
    </citation>
    <scope>NUCLEOTIDE SEQUENCE</scope>
    <source>
        <strain evidence="15">GMGI-L3</strain>
    </source>
</reference>
<dbReference type="PROSITE" id="PS50026">
    <property type="entry name" value="EGF_3"/>
    <property type="match status" value="4"/>
</dbReference>
<evidence type="ECO:0000256" key="5">
    <source>
        <dbReference type="ARBA" id="ARBA00022737"/>
    </source>
</evidence>
<dbReference type="Pfam" id="PF01825">
    <property type="entry name" value="GPS"/>
    <property type="match status" value="1"/>
</dbReference>
<feature type="domain" description="EGF-like" evidence="13">
    <location>
        <begin position="260"/>
        <end position="298"/>
    </location>
</feature>
<dbReference type="PROSITE" id="PS00022">
    <property type="entry name" value="EGF_1"/>
    <property type="match status" value="4"/>
</dbReference>
<keyword evidence="7 12" id="KW-0472">Membrane</keyword>
<dbReference type="Gene3D" id="2.10.25.10">
    <property type="entry name" value="Laminin"/>
    <property type="match status" value="3"/>
</dbReference>
<evidence type="ECO:0000256" key="11">
    <source>
        <dbReference type="SAM" id="MobiDB-lite"/>
    </source>
</evidence>
<gene>
    <name evidence="15" type="primary">dld-L</name>
    <name evidence="15" type="ORF">Hamer_G014827</name>
</gene>
<dbReference type="InterPro" id="IPR000203">
    <property type="entry name" value="GPS"/>
</dbReference>
<dbReference type="InterPro" id="IPR000152">
    <property type="entry name" value="EGF-type_Asp/Asn_hydroxyl_site"/>
</dbReference>
<sequence length="1300" mass="141147">MARRCWSALRWGPRWCRWREPTMTQFTTTGDYDTSSPTLMRWSPVAVDQDSGGVSVSGDLRLNTSPLQLLVGVVDAGSPQRYSLANLTIYVRNISAPRGVKVVHTTESTLKVCWSPPTHGRPQGYVLTYTPSLAHSNYGQGSLNLSISQLRSKIIGGSSREEEAVGKNEGVVGGVAGGVVEIYRYCAIVGGLARWTEYIVGVRAWAVEQVSIAAVPVLATTRSDYCGEGVCGTGGCTLRQSTPGYICHCQPGYYGLNCQHHNPCLPHNPCQHFGKCQNATDGSYTCDCPRGFYGDNCTQINPCEAVTSNPCNNGGTCVSPCARGHCVDLVNDYYCQCPQGWGGKLCGEDLDECASYPCMNGATCIDGVASFVCDCAYGYNGEHCDIPESCPAQHTLLDAGDFYWPATQHGTSVTLACPFGVRASARDNISTGNTTTLPGAYTTTLTTTNNNKNSRYNKYDVTWYEDGSPRSTPAPLSLSLTTHAQWKGGSFRISRRTRNHHPRDGRGRKQQQQEKEEKEEDKEKDQENEQQEKHQQQEQQQQEDRPGWLVQQTTREPDPQSHVDQHQSQRTTESPDGVRGSTDGVRGSTDGVRGSTDGVRGLTDGVRGSTDGVRGSADGVRGSENGATVSADGATESADGARGSADGVGSHQMGQRANRWCRGSADGASRWSAEMESRGRRWCQRASQMAAEGAQRVSRWCQRVVCTAADGATESADGARGSADGARGSADGARGSVDGARGSGDRLSRQENRSNRPIAEPRIGKGEAGREHKVATQSVRVRTEAPEADEGRAASVREKNYYQQETDHRIPQVKEKLSDQLTAYVNNFEQQNNAEQLRINGTILSQIASSRREDLPQYLPSDDELLRHSEIGEQLPSRTVRTSVGSPQFTKSHNDKIKVMEPQYSGATRSCVLLPNGTVVWQETDTSVCRGKAMKAAEDAAKSVANLTSSPATISPLMLTRAAHQLSALVEHALQDPAKTSNVTTHLVNTINTLVQNIPVEVGHSVDFRSTNLVLEARLVDAAAATDNITFTPLPTDDHDSRHKRSMESSLTQELFLRLPPQVLSKAGQDHVRLEFVSYSNDKFFRDDRGDGMPVITARVTNTVVTNLTQPVVYHIPAGEHHLPLCVYWDDLNHEWSEVGMTTVTVGSMTTCQATHLTAFSILLDPLPSSFGIHGQALSIITYIGLALSTAGLTATVATYALFRTLNRDRSGKIVMNLSLALLLLNLLFIVAAQLKPPSPASETNFMAKRVFAAWGAPIVVVAAALIADLDVYGDESHGFCVISPRPNPAVYYSTYMGNY</sequence>
<evidence type="ECO:0000256" key="9">
    <source>
        <dbReference type="ARBA" id="ARBA00023180"/>
    </source>
</evidence>
<dbReference type="SUPFAM" id="SSF49265">
    <property type="entry name" value="Fibronectin type III"/>
    <property type="match status" value="1"/>
</dbReference>
<feature type="domain" description="EGF-like" evidence="13">
    <location>
        <begin position="349"/>
        <end position="385"/>
    </location>
</feature>
<accession>A0A8J5JGW1</accession>
<keyword evidence="16" id="KW-1185">Reference proteome</keyword>
<dbReference type="InterPro" id="IPR000832">
    <property type="entry name" value="GPCR_2_secretin-like"/>
</dbReference>
<dbReference type="InterPro" id="IPR036116">
    <property type="entry name" value="FN3_sf"/>
</dbReference>
<protein>
    <submittedName>
        <fullName evidence="15">Delta-like protein D-like</fullName>
    </submittedName>
</protein>
<keyword evidence="4 12" id="KW-0812">Transmembrane</keyword>
<dbReference type="SMART" id="SM00179">
    <property type="entry name" value="EGF_CA"/>
    <property type="match status" value="4"/>
</dbReference>
<dbReference type="GO" id="GO:0004930">
    <property type="term" value="F:G protein-coupled receptor activity"/>
    <property type="evidence" value="ECO:0007669"/>
    <property type="project" value="InterPro"/>
</dbReference>
<evidence type="ECO:0000256" key="4">
    <source>
        <dbReference type="ARBA" id="ARBA00022692"/>
    </source>
</evidence>
<dbReference type="InterPro" id="IPR009030">
    <property type="entry name" value="Growth_fac_rcpt_cys_sf"/>
</dbReference>
<keyword evidence="6 12" id="KW-1133">Transmembrane helix</keyword>
<feature type="disulfide bond" evidence="10">
    <location>
        <begin position="337"/>
        <end position="346"/>
    </location>
</feature>
<dbReference type="PRINTS" id="PR01983">
    <property type="entry name" value="NOTCH"/>
</dbReference>
<feature type="domain" description="EGF-like" evidence="13">
    <location>
        <begin position="313"/>
        <end position="347"/>
    </location>
</feature>
<dbReference type="InterPro" id="IPR018097">
    <property type="entry name" value="EGF_Ca-bd_CS"/>
</dbReference>